<dbReference type="GO" id="GO:0015074">
    <property type="term" value="P:DNA integration"/>
    <property type="evidence" value="ECO:0007669"/>
    <property type="project" value="InterPro"/>
</dbReference>
<dbReference type="EMBL" id="AUZZ01006765">
    <property type="protein sequence ID" value="EQD44980.1"/>
    <property type="molecule type" value="Genomic_DNA"/>
</dbReference>
<dbReference type="GO" id="GO:0003677">
    <property type="term" value="F:DNA binding"/>
    <property type="evidence" value="ECO:0007669"/>
    <property type="project" value="InterPro"/>
</dbReference>
<sequence>WGMESLVNPVPLAKTARPKLPQGRDRHLRPGEEEKLLAAARAYGGDIASIIHLALETAMRRGEIYRMKWEHVDRAAAGIEGLRFHDLRHEATSRFFEKGLNPMQAAAITGHKTLQMLKRYTQLRAEDLWICWVHPVRLF</sequence>
<proteinExistence type="predicted"/>
<dbReference type="Pfam" id="PF00589">
    <property type="entry name" value="Phage_integrase"/>
    <property type="match status" value="1"/>
</dbReference>
<dbReference type="Gene3D" id="1.10.443.10">
    <property type="entry name" value="Intergrase catalytic core"/>
    <property type="match status" value="2"/>
</dbReference>
<dbReference type="InterPro" id="IPR011010">
    <property type="entry name" value="DNA_brk_join_enz"/>
</dbReference>
<evidence type="ECO:0000256" key="1">
    <source>
        <dbReference type="ARBA" id="ARBA00023172"/>
    </source>
</evidence>
<evidence type="ECO:0000259" key="2">
    <source>
        <dbReference type="PROSITE" id="PS51898"/>
    </source>
</evidence>
<dbReference type="GO" id="GO:0006310">
    <property type="term" value="P:DNA recombination"/>
    <property type="evidence" value="ECO:0007669"/>
    <property type="project" value="UniProtKB-KW"/>
</dbReference>
<reference evidence="3" key="2">
    <citation type="journal article" date="2014" name="ISME J.">
        <title>Microbial stratification in low pH oxic and suboxic macroscopic growths along an acid mine drainage.</title>
        <authorList>
            <person name="Mendez-Garcia C."/>
            <person name="Mesa V."/>
            <person name="Sprenger R.R."/>
            <person name="Richter M."/>
            <person name="Diez M.S."/>
            <person name="Solano J."/>
            <person name="Bargiela R."/>
            <person name="Golyshina O.V."/>
            <person name="Manteca A."/>
            <person name="Ramos J.L."/>
            <person name="Gallego J.R."/>
            <person name="Llorente I."/>
            <person name="Martins Dos Santos V.A."/>
            <person name="Jensen O.N."/>
            <person name="Pelaez A.I."/>
            <person name="Sanchez J."/>
            <person name="Ferrer M."/>
        </authorList>
    </citation>
    <scope>NUCLEOTIDE SEQUENCE</scope>
</reference>
<evidence type="ECO:0000313" key="3">
    <source>
        <dbReference type="EMBL" id="EQD44980.1"/>
    </source>
</evidence>
<dbReference type="AlphaFoldDB" id="T1ASG5"/>
<comment type="caution">
    <text evidence="3">The sequence shown here is derived from an EMBL/GenBank/DDBJ whole genome shotgun (WGS) entry which is preliminary data.</text>
</comment>
<protein>
    <submittedName>
        <fullName evidence="3">Shufflon-specific recombinase</fullName>
    </submittedName>
</protein>
<feature type="domain" description="Tyr recombinase" evidence="2">
    <location>
        <begin position="19"/>
        <end position="139"/>
    </location>
</feature>
<dbReference type="InterPro" id="IPR013762">
    <property type="entry name" value="Integrase-like_cat_sf"/>
</dbReference>
<accession>T1ASG5</accession>
<dbReference type="SUPFAM" id="SSF56349">
    <property type="entry name" value="DNA breaking-rejoining enzymes"/>
    <property type="match status" value="1"/>
</dbReference>
<dbReference type="InterPro" id="IPR002104">
    <property type="entry name" value="Integrase_catalytic"/>
</dbReference>
<reference evidence="3" key="1">
    <citation type="submission" date="2013-08" db="EMBL/GenBank/DDBJ databases">
        <authorList>
            <person name="Mendez C."/>
            <person name="Richter M."/>
            <person name="Ferrer M."/>
            <person name="Sanchez J."/>
        </authorList>
    </citation>
    <scope>NUCLEOTIDE SEQUENCE</scope>
</reference>
<name>T1ASG5_9ZZZZ</name>
<keyword evidence="1" id="KW-0233">DNA recombination</keyword>
<gene>
    <name evidence="3" type="ORF">B2A_09369</name>
</gene>
<dbReference type="CDD" id="cd00796">
    <property type="entry name" value="INT_Rci_Hp1_C"/>
    <property type="match status" value="1"/>
</dbReference>
<organism evidence="3">
    <name type="scientific">mine drainage metagenome</name>
    <dbReference type="NCBI Taxonomy" id="410659"/>
    <lineage>
        <taxon>unclassified sequences</taxon>
        <taxon>metagenomes</taxon>
        <taxon>ecological metagenomes</taxon>
    </lineage>
</organism>
<feature type="non-terminal residue" evidence="3">
    <location>
        <position position="1"/>
    </location>
</feature>
<dbReference type="PROSITE" id="PS51898">
    <property type="entry name" value="TYR_RECOMBINASE"/>
    <property type="match status" value="1"/>
</dbReference>